<sequence>MRSSQSVKEVQQLVRRITALSRFLSRLAEMVVSIFKTLKKGGSFIWMTESEEAFQKLKAMLATPPVLTRPTPSSERRYQKIEKTALGLIITLRKLCPYFQGYHIFV</sequence>
<gene>
    <name evidence="1" type="ORF">CR513_31313</name>
</gene>
<reference evidence="1" key="1">
    <citation type="submission" date="2018-05" db="EMBL/GenBank/DDBJ databases">
        <title>Draft genome of Mucuna pruriens seed.</title>
        <authorList>
            <person name="Nnadi N.E."/>
            <person name="Vos R."/>
            <person name="Hasami M.H."/>
            <person name="Devisetty U.K."/>
            <person name="Aguiy J.C."/>
        </authorList>
    </citation>
    <scope>NUCLEOTIDE SEQUENCE [LARGE SCALE GENOMIC DNA]</scope>
    <source>
        <strain evidence="1">JCA_2017</strain>
    </source>
</reference>
<evidence type="ECO:0000313" key="1">
    <source>
        <dbReference type="EMBL" id="RDX87252.1"/>
    </source>
</evidence>
<accession>A0A371G9M3</accession>
<evidence type="ECO:0000313" key="2">
    <source>
        <dbReference type="Proteomes" id="UP000257109"/>
    </source>
</evidence>
<dbReference type="InterPro" id="IPR043502">
    <property type="entry name" value="DNA/RNA_pol_sf"/>
</dbReference>
<dbReference type="AlphaFoldDB" id="A0A371G9M3"/>
<organism evidence="1 2">
    <name type="scientific">Mucuna pruriens</name>
    <name type="common">Velvet bean</name>
    <name type="synonym">Dolichos pruriens</name>
    <dbReference type="NCBI Taxonomy" id="157652"/>
    <lineage>
        <taxon>Eukaryota</taxon>
        <taxon>Viridiplantae</taxon>
        <taxon>Streptophyta</taxon>
        <taxon>Embryophyta</taxon>
        <taxon>Tracheophyta</taxon>
        <taxon>Spermatophyta</taxon>
        <taxon>Magnoliopsida</taxon>
        <taxon>eudicotyledons</taxon>
        <taxon>Gunneridae</taxon>
        <taxon>Pentapetalae</taxon>
        <taxon>rosids</taxon>
        <taxon>fabids</taxon>
        <taxon>Fabales</taxon>
        <taxon>Fabaceae</taxon>
        <taxon>Papilionoideae</taxon>
        <taxon>50 kb inversion clade</taxon>
        <taxon>NPAAA clade</taxon>
        <taxon>indigoferoid/millettioid clade</taxon>
        <taxon>Phaseoleae</taxon>
        <taxon>Mucuna</taxon>
    </lineage>
</organism>
<dbReference type="Proteomes" id="UP000257109">
    <property type="component" value="Unassembled WGS sequence"/>
</dbReference>
<dbReference type="EMBL" id="QJKJ01006278">
    <property type="protein sequence ID" value="RDX87252.1"/>
    <property type="molecule type" value="Genomic_DNA"/>
</dbReference>
<comment type="caution">
    <text evidence="1">The sequence shown here is derived from an EMBL/GenBank/DDBJ whole genome shotgun (WGS) entry which is preliminary data.</text>
</comment>
<dbReference type="SUPFAM" id="SSF56672">
    <property type="entry name" value="DNA/RNA polymerases"/>
    <property type="match status" value="1"/>
</dbReference>
<dbReference type="InterPro" id="IPR043128">
    <property type="entry name" value="Rev_trsase/Diguanyl_cyclase"/>
</dbReference>
<feature type="non-terminal residue" evidence="1">
    <location>
        <position position="1"/>
    </location>
</feature>
<dbReference type="Gene3D" id="3.30.70.270">
    <property type="match status" value="1"/>
</dbReference>
<proteinExistence type="predicted"/>
<evidence type="ECO:0008006" key="3">
    <source>
        <dbReference type="Google" id="ProtNLM"/>
    </source>
</evidence>
<dbReference type="OrthoDB" id="1938451at2759"/>
<name>A0A371G9M3_MUCPR</name>
<protein>
    <recommendedName>
        <fullName evidence="3">Reverse transcriptase/retrotransposon-derived protein RNase H-like domain-containing protein</fullName>
    </recommendedName>
</protein>
<keyword evidence="2" id="KW-1185">Reference proteome</keyword>